<evidence type="ECO:0000256" key="1">
    <source>
        <dbReference type="ARBA" id="ARBA00001561"/>
    </source>
</evidence>
<accession>B8HSE7</accession>
<dbReference type="GO" id="GO:0008745">
    <property type="term" value="F:N-acetylmuramoyl-L-alanine amidase activity"/>
    <property type="evidence" value="ECO:0007669"/>
    <property type="project" value="UniProtKB-EC"/>
</dbReference>
<keyword evidence="3" id="KW-0378">Hydrolase</keyword>
<name>B8HSE7_CYAP4</name>
<evidence type="ECO:0000259" key="5">
    <source>
        <dbReference type="SMART" id="SM00644"/>
    </source>
</evidence>
<evidence type="ECO:0000256" key="4">
    <source>
        <dbReference type="ARBA" id="ARBA00023316"/>
    </source>
</evidence>
<dbReference type="Pfam" id="PF01510">
    <property type="entry name" value="Amidase_2"/>
    <property type="match status" value="1"/>
</dbReference>
<dbReference type="GO" id="GO:0009254">
    <property type="term" value="P:peptidoglycan turnover"/>
    <property type="evidence" value="ECO:0007669"/>
    <property type="project" value="TreeGrafter"/>
</dbReference>
<dbReference type="InterPro" id="IPR002502">
    <property type="entry name" value="Amidase_domain"/>
</dbReference>
<dbReference type="SMART" id="SM00644">
    <property type="entry name" value="Ami_2"/>
    <property type="match status" value="1"/>
</dbReference>
<dbReference type="Gene3D" id="3.40.80.10">
    <property type="entry name" value="Peptidoglycan recognition protein-like"/>
    <property type="match status" value="1"/>
</dbReference>
<dbReference type="PANTHER" id="PTHR30417:SF1">
    <property type="entry name" value="N-ACETYLMURAMOYL-L-ALANINE AMIDASE AMID"/>
    <property type="match status" value="1"/>
</dbReference>
<evidence type="ECO:0000313" key="6">
    <source>
        <dbReference type="EMBL" id="ACL44253.1"/>
    </source>
</evidence>
<dbReference type="EMBL" id="CP001344">
    <property type="protein sequence ID" value="ACL44253.1"/>
    <property type="molecule type" value="Genomic_DNA"/>
</dbReference>
<organism evidence="6">
    <name type="scientific">Cyanothece sp. (strain PCC 7425 / ATCC 29141)</name>
    <dbReference type="NCBI Taxonomy" id="395961"/>
    <lineage>
        <taxon>Bacteria</taxon>
        <taxon>Bacillati</taxon>
        <taxon>Cyanobacteriota</taxon>
        <taxon>Cyanophyceae</taxon>
        <taxon>Gomontiellales</taxon>
        <taxon>Cyanothecaceae</taxon>
        <taxon>Cyanothece</taxon>
    </lineage>
</organism>
<dbReference type="HOGENOM" id="CLU_052963_0_0_3"/>
<dbReference type="STRING" id="395961.Cyan7425_1886"/>
<dbReference type="KEGG" id="cyn:Cyan7425_1886"/>
<dbReference type="SUPFAM" id="SSF55846">
    <property type="entry name" value="N-acetylmuramoyl-L-alanine amidase-like"/>
    <property type="match status" value="1"/>
</dbReference>
<reference evidence="6" key="1">
    <citation type="submission" date="2009-01" db="EMBL/GenBank/DDBJ databases">
        <title>Complete sequence of chromosome Cyanothece sp. PCC 7425.</title>
        <authorList>
            <consortium name="US DOE Joint Genome Institute"/>
            <person name="Lucas S."/>
            <person name="Copeland A."/>
            <person name="Lapidus A."/>
            <person name="Glavina del Rio T."/>
            <person name="Dalin E."/>
            <person name="Tice H."/>
            <person name="Bruce D."/>
            <person name="Goodwin L."/>
            <person name="Pitluck S."/>
            <person name="Sims D."/>
            <person name="Meineke L."/>
            <person name="Brettin T."/>
            <person name="Detter J.C."/>
            <person name="Han C."/>
            <person name="Larimer F."/>
            <person name="Land M."/>
            <person name="Hauser L."/>
            <person name="Kyrpides N."/>
            <person name="Ovchinnikova G."/>
            <person name="Liberton M."/>
            <person name="Stoeckel J."/>
            <person name="Banerjee A."/>
            <person name="Singh A."/>
            <person name="Page L."/>
            <person name="Sato H."/>
            <person name="Zhao L."/>
            <person name="Sherman L."/>
            <person name="Pakrasi H."/>
            <person name="Richardson P."/>
        </authorList>
    </citation>
    <scope>NUCLEOTIDE SEQUENCE</scope>
    <source>
        <strain evidence="6">PCC 7425</strain>
    </source>
</reference>
<dbReference type="EC" id="3.5.1.28" evidence="2"/>
<dbReference type="eggNOG" id="COG3023">
    <property type="taxonomic scope" value="Bacteria"/>
</dbReference>
<dbReference type="InterPro" id="IPR036505">
    <property type="entry name" value="Amidase/PGRP_sf"/>
</dbReference>
<dbReference type="OrthoDB" id="505853at2"/>
<evidence type="ECO:0000256" key="3">
    <source>
        <dbReference type="ARBA" id="ARBA00022801"/>
    </source>
</evidence>
<dbReference type="GO" id="GO:0009253">
    <property type="term" value="P:peptidoglycan catabolic process"/>
    <property type="evidence" value="ECO:0007669"/>
    <property type="project" value="InterPro"/>
</dbReference>
<comment type="catalytic activity">
    <reaction evidence="1">
        <text>Hydrolyzes the link between N-acetylmuramoyl residues and L-amino acid residues in certain cell-wall glycopeptides.</text>
        <dbReference type="EC" id="3.5.1.28"/>
    </reaction>
</comment>
<keyword evidence="4" id="KW-0961">Cell wall biogenesis/degradation</keyword>
<dbReference type="InterPro" id="IPR051206">
    <property type="entry name" value="NAMLAA_amidase_2"/>
</dbReference>
<gene>
    <name evidence="6" type="ordered locus">Cyan7425_1886</name>
</gene>
<protein>
    <recommendedName>
        <fullName evidence="2">N-acetylmuramoyl-L-alanine amidase</fullName>
        <ecNumber evidence="2">3.5.1.28</ecNumber>
    </recommendedName>
</protein>
<dbReference type="PANTHER" id="PTHR30417">
    <property type="entry name" value="N-ACETYLMURAMOYL-L-ALANINE AMIDASE AMID"/>
    <property type="match status" value="1"/>
</dbReference>
<dbReference type="AlphaFoldDB" id="B8HSE7"/>
<proteinExistence type="predicted"/>
<evidence type="ECO:0000256" key="2">
    <source>
        <dbReference type="ARBA" id="ARBA00011901"/>
    </source>
</evidence>
<feature type="domain" description="N-acetylmuramoyl-L-alanine amidase" evidence="5">
    <location>
        <begin position="123"/>
        <end position="276"/>
    </location>
</feature>
<dbReference type="CDD" id="cd06583">
    <property type="entry name" value="PGRP"/>
    <property type="match status" value="1"/>
</dbReference>
<dbReference type="GO" id="GO:0071555">
    <property type="term" value="P:cell wall organization"/>
    <property type="evidence" value="ECO:0007669"/>
    <property type="project" value="UniProtKB-KW"/>
</dbReference>
<sequence length="305" mass="33715">MLKWQWRQGIVTLFFVAVGLLLAILVGYSQPAFRSADSGSLSARSGVKIEYPVAEIKTGLPLPSDRTEVQMAAACLPPQRTPTALSFQAKLVTPEPSRAVPKYKPQQRQEKVHPTNYGNRMQRDVHHRRVNNELLVVLHETVGDAHGAISTFQTPHYDDDNQVSYHAVISRNGTVIYLVPANKRAYGAGNSEFIGINGVEAVQTNPSLASSVNNFAYHISLETPVDGLLDDHPEHSGYTQKQYQSLAWLIARTGVATSRITTHAAIDREGARQDPRSFSFPKLLSYLNQYPRPTEIPPCPLPPQG</sequence>